<evidence type="ECO:0000256" key="4">
    <source>
        <dbReference type="ARBA" id="ARBA00023242"/>
    </source>
</evidence>
<keyword evidence="2" id="KW-0240">DNA-directed RNA polymerase</keyword>
<dbReference type="GO" id="GO:0042797">
    <property type="term" value="P:tRNA transcription by RNA polymerase III"/>
    <property type="evidence" value="ECO:0007669"/>
    <property type="project" value="TreeGrafter"/>
</dbReference>
<dbReference type="Pfam" id="PF05132">
    <property type="entry name" value="RNA_pol_Rpc4"/>
    <property type="match status" value="1"/>
</dbReference>
<dbReference type="Gene3D" id="3.10.110.10">
    <property type="entry name" value="Ubiquitin Conjugating Enzyme"/>
    <property type="match status" value="1"/>
</dbReference>
<dbReference type="OrthoDB" id="1158011at2759"/>
<comment type="subcellular location">
    <subcellularLocation>
        <location evidence="1">Nucleus</location>
    </subcellularLocation>
</comment>
<dbReference type="Proteomes" id="UP000663699">
    <property type="component" value="Chromosome 4"/>
</dbReference>
<evidence type="ECO:0000256" key="2">
    <source>
        <dbReference type="ARBA" id="ARBA00022478"/>
    </source>
</evidence>
<accession>A0A899FW18</accession>
<organism evidence="7 8">
    <name type="scientific">Pneumocystis wakefieldiae</name>
    <dbReference type="NCBI Taxonomy" id="38082"/>
    <lineage>
        <taxon>Eukaryota</taxon>
        <taxon>Fungi</taxon>
        <taxon>Dikarya</taxon>
        <taxon>Ascomycota</taxon>
        <taxon>Taphrinomycotina</taxon>
        <taxon>Pneumocystomycetes</taxon>
        <taxon>Pneumocystaceae</taxon>
        <taxon>Pneumocystis</taxon>
    </lineage>
</organism>
<evidence type="ECO:0000259" key="6">
    <source>
        <dbReference type="PROSITE" id="PS50127"/>
    </source>
</evidence>
<dbReference type="PANTHER" id="PTHR13408:SF0">
    <property type="entry name" value="DNA-DIRECTED RNA POLYMERASE III SUBUNIT RPC4"/>
    <property type="match status" value="1"/>
</dbReference>
<dbReference type="SMART" id="SM00212">
    <property type="entry name" value="UBCc"/>
    <property type="match status" value="1"/>
</dbReference>
<feature type="region of interest" description="Disordered" evidence="5">
    <location>
        <begin position="363"/>
        <end position="399"/>
    </location>
</feature>
<evidence type="ECO:0000313" key="7">
    <source>
        <dbReference type="EMBL" id="QSL64823.1"/>
    </source>
</evidence>
<name>A0A899FW18_9ASCO</name>
<evidence type="ECO:0000256" key="5">
    <source>
        <dbReference type="SAM" id="MobiDB-lite"/>
    </source>
</evidence>
<keyword evidence="4" id="KW-0539">Nucleus</keyword>
<reference evidence="7" key="1">
    <citation type="submission" date="2020-06" db="EMBL/GenBank/DDBJ databases">
        <title>Genomes of multiple members of Pneumocystis genus reveal paths to human pathogen Pneumocystis jirovecii.</title>
        <authorList>
            <person name="Cisse O.H."/>
            <person name="Ma L."/>
            <person name="Dekker J."/>
            <person name="Khil P."/>
            <person name="Jo J."/>
            <person name="Brenchley J."/>
            <person name="Blair R."/>
            <person name="Pahar B."/>
            <person name="Chabe M."/>
            <person name="Van Rompay K.A."/>
            <person name="Keesler R."/>
            <person name="Sukura A."/>
            <person name="Hirsch V."/>
            <person name="Kutty G."/>
            <person name="Liu Y."/>
            <person name="Peng L."/>
            <person name="Chen J."/>
            <person name="Song J."/>
            <person name="Weissenbacher-Lang C."/>
            <person name="Xu J."/>
            <person name="Upham N.S."/>
            <person name="Stajich J.E."/>
            <person name="Cuomo C.A."/>
            <person name="Cushion M.T."/>
            <person name="Kovacs J.A."/>
        </authorList>
    </citation>
    <scope>NUCLEOTIDE SEQUENCE</scope>
    <source>
        <strain evidence="7">2A</strain>
    </source>
</reference>
<evidence type="ECO:0000256" key="3">
    <source>
        <dbReference type="ARBA" id="ARBA00023163"/>
    </source>
</evidence>
<feature type="domain" description="UBC core" evidence="6">
    <location>
        <begin position="14"/>
        <end position="161"/>
    </location>
</feature>
<keyword evidence="8" id="KW-1185">Reference proteome</keyword>
<proteinExistence type="predicted"/>
<dbReference type="GO" id="GO:0005666">
    <property type="term" value="C:RNA polymerase III complex"/>
    <property type="evidence" value="ECO:0007669"/>
    <property type="project" value="InterPro"/>
</dbReference>
<evidence type="ECO:0000313" key="8">
    <source>
        <dbReference type="Proteomes" id="UP000663699"/>
    </source>
</evidence>
<dbReference type="PANTHER" id="PTHR13408">
    <property type="entry name" value="DNA-DIRECTED RNA POLYMERASE III"/>
    <property type="match status" value="1"/>
</dbReference>
<sequence>MDKPYSKGLNENSASVRRILQEIRELQGSKEVAATPQEDNIFEWHFTIRGVPGSEFNGGRYHGKIFLPPQYPFRPPSFRFCHENGRFSVNKDICLNISSFHEELWQPVWGIHTALISLSNFMLTKADGHIGGLDFSASEKKKIALQSREWVCPECNKRNIDILPDLENEFEAFSHSDIPKLCFSYKDEGNSMENRFLLLIYYILLYGWLKKGTKMKFIPKFDFKRENQEWKELSDMDTKKEKLPSLMESDQAKMGLNIRQIEDEVVEIKEEESKDDIYGRLSLMGCPAPNMGSQEKKNIVGDEGLGLDQGKELFEADEEGVLMLNMEKLNMLTNNEDPVDLEDTVLNDKLDEKDGLKAIRNDSSAYDAQEKSSRSTSLRLLNKKAKKKGNSTLSVEEEQEREKSDELLFFQFPPILPALLRTGDEKIRDQEIKIENEDIMEVDSEENISHKTMLLDHTDLHSDKSKHYLPDGCVGQLKIRKSGKTTILWGGIEMNVSLGSNCEFLQDIVAVDYKNNKKAWLMGRIKQKFIVTPDIEQLLE</sequence>
<dbReference type="Pfam" id="PF00179">
    <property type="entry name" value="UQ_con"/>
    <property type="match status" value="1"/>
</dbReference>
<dbReference type="SUPFAM" id="SSF54495">
    <property type="entry name" value="UBC-like"/>
    <property type="match status" value="1"/>
</dbReference>
<gene>
    <name evidence="7" type="ORF">MERGE_002126</name>
</gene>
<keyword evidence="3" id="KW-0804">Transcription</keyword>
<dbReference type="CDD" id="cd23799">
    <property type="entry name" value="UBCc_UBE2J"/>
    <property type="match status" value="1"/>
</dbReference>
<dbReference type="GO" id="GO:0003677">
    <property type="term" value="F:DNA binding"/>
    <property type="evidence" value="ECO:0007669"/>
    <property type="project" value="InterPro"/>
</dbReference>
<dbReference type="InterPro" id="IPR000608">
    <property type="entry name" value="UBC"/>
</dbReference>
<dbReference type="AlphaFoldDB" id="A0A899FW18"/>
<dbReference type="EMBL" id="CP054535">
    <property type="protein sequence ID" value="QSL64823.1"/>
    <property type="molecule type" value="Genomic_DNA"/>
</dbReference>
<protein>
    <recommendedName>
        <fullName evidence="6">UBC core domain-containing protein</fullName>
    </recommendedName>
</protein>
<dbReference type="PROSITE" id="PS50127">
    <property type="entry name" value="UBC_2"/>
    <property type="match status" value="1"/>
</dbReference>
<evidence type="ECO:0000256" key="1">
    <source>
        <dbReference type="ARBA" id="ARBA00004123"/>
    </source>
</evidence>
<dbReference type="InterPro" id="IPR007811">
    <property type="entry name" value="RPC4"/>
</dbReference>
<dbReference type="InterPro" id="IPR016135">
    <property type="entry name" value="UBQ-conjugating_enzyme/RWD"/>
</dbReference>